<dbReference type="CDD" id="cd01014">
    <property type="entry name" value="nicotinamidase_related"/>
    <property type="match status" value="1"/>
</dbReference>
<dbReference type="EMBL" id="JBHSMH010000007">
    <property type="protein sequence ID" value="MFC5468104.1"/>
    <property type="molecule type" value="Genomic_DNA"/>
</dbReference>
<organism evidence="4 5">
    <name type="scientific">Cohnella suwonensis</name>
    <dbReference type="NCBI Taxonomy" id="696072"/>
    <lineage>
        <taxon>Bacteria</taxon>
        <taxon>Bacillati</taxon>
        <taxon>Bacillota</taxon>
        <taxon>Bacilli</taxon>
        <taxon>Bacillales</taxon>
        <taxon>Paenibacillaceae</taxon>
        <taxon>Cohnella</taxon>
    </lineage>
</organism>
<gene>
    <name evidence="4" type="ORF">ACFPPD_05180</name>
</gene>
<dbReference type="PANTHER" id="PTHR43540:SF1">
    <property type="entry name" value="ISOCHORISMATASE HYDROLASE"/>
    <property type="match status" value="1"/>
</dbReference>
<dbReference type="RefSeq" id="WP_209746461.1">
    <property type="nucleotide sequence ID" value="NZ_JBHSMH010000007.1"/>
</dbReference>
<evidence type="ECO:0000256" key="1">
    <source>
        <dbReference type="ARBA" id="ARBA00006336"/>
    </source>
</evidence>
<comment type="similarity">
    <text evidence="1">Belongs to the isochorismatase family.</text>
</comment>
<evidence type="ECO:0000256" key="2">
    <source>
        <dbReference type="ARBA" id="ARBA00022801"/>
    </source>
</evidence>
<dbReference type="Proteomes" id="UP001596105">
    <property type="component" value="Unassembled WGS sequence"/>
</dbReference>
<dbReference type="InterPro" id="IPR050272">
    <property type="entry name" value="Isochorismatase-like_hydrls"/>
</dbReference>
<feature type="domain" description="Isochorismatase-like" evidence="3">
    <location>
        <begin position="10"/>
        <end position="180"/>
    </location>
</feature>
<dbReference type="EC" id="3.-.-.-" evidence="4"/>
<comment type="caution">
    <text evidence="4">The sequence shown here is derived from an EMBL/GenBank/DDBJ whole genome shotgun (WGS) entry which is preliminary data.</text>
</comment>
<dbReference type="SUPFAM" id="SSF52499">
    <property type="entry name" value="Isochorismatase-like hydrolases"/>
    <property type="match status" value="1"/>
</dbReference>
<dbReference type="InterPro" id="IPR036380">
    <property type="entry name" value="Isochorismatase-like_sf"/>
</dbReference>
<sequence>MNNILPRTPLLLIDVQNAFDDPEWGERNNKDAEEKIKMLLSAWRESGRPALFVQHASRAVDSLFHPAKPTFPFKSGIEPIAGERVFRKYVNSSFIGTDLEDALRQSECEQIVIAGLTTNHCVETTTRMAGNLGFNPILAEDACATFGRRGPDGTYYSAERIHEMTLVNLHEEFARIRTTAEVLAMLRE</sequence>
<keyword evidence="5" id="KW-1185">Reference proteome</keyword>
<reference evidence="5" key="1">
    <citation type="journal article" date="2019" name="Int. J. Syst. Evol. Microbiol.">
        <title>The Global Catalogue of Microorganisms (GCM) 10K type strain sequencing project: providing services to taxonomists for standard genome sequencing and annotation.</title>
        <authorList>
            <consortium name="The Broad Institute Genomics Platform"/>
            <consortium name="The Broad Institute Genome Sequencing Center for Infectious Disease"/>
            <person name="Wu L."/>
            <person name="Ma J."/>
        </authorList>
    </citation>
    <scope>NUCLEOTIDE SEQUENCE [LARGE SCALE GENOMIC DNA]</scope>
    <source>
        <strain evidence="5">CCUG 57113</strain>
    </source>
</reference>
<dbReference type="InterPro" id="IPR000868">
    <property type="entry name" value="Isochorismatase-like_dom"/>
</dbReference>
<keyword evidence="2 4" id="KW-0378">Hydrolase</keyword>
<protein>
    <submittedName>
        <fullName evidence="4">Cysteine hydrolase family protein</fullName>
        <ecNumber evidence="4">3.-.-.-</ecNumber>
    </submittedName>
</protein>
<evidence type="ECO:0000259" key="3">
    <source>
        <dbReference type="Pfam" id="PF00857"/>
    </source>
</evidence>
<evidence type="ECO:0000313" key="4">
    <source>
        <dbReference type="EMBL" id="MFC5468104.1"/>
    </source>
</evidence>
<name>A0ABW0LQC7_9BACL</name>
<proteinExistence type="inferred from homology"/>
<dbReference type="GO" id="GO:0016787">
    <property type="term" value="F:hydrolase activity"/>
    <property type="evidence" value="ECO:0007669"/>
    <property type="project" value="UniProtKB-KW"/>
</dbReference>
<evidence type="ECO:0000313" key="5">
    <source>
        <dbReference type="Proteomes" id="UP001596105"/>
    </source>
</evidence>
<accession>A0ABW0LQC7</accession>
<dbReference type="Pfam" id="PF00857">
    <property type="entry name" value="Isochorismatase"/>
    <property type="match status" value="1"/>
</dbReference>
<dbReference type="Gene3D" id="3.40.50.850">
    <property type="entry name" value="Isochorismatase-like"/>
    <property type="match status" value="1"/>
</dbReference>
<dbReference type="PANTHER" id="PTHR43540">
    <property type="entry name" value="PEROXYUREIDOACRYLATE/UREIDOACRYLATE AMIDOHYDROLASE-RELATED"/>
    <property type="match status" value="1"/>
</dbReference>